<protein>
    <recommendedName>
        <fullName evidence="4">Trimeric autotransporter adhesin YadA-like head domain-containing protein</fullName>
    </recommendedName>
</protein>
<evidence type="ECO:0008006" key="4">
    <source>
        <dbReference type="Google" id="ProtNLM"/>
    </source>
</evidence>
<comment type="caution">
    <text evidence="2">The sequence shown here is derived from an EMBL/GenBank/DDBJ whole genome shotgun (WGS) entry which is preliminary data.</text>
</comment>
<dbReference type="eggNOG" id="COG5295">
    <property type="taxonomic scope" value="Bacteria"/>
</dbReference>
<keyword evidence="3" id="KW-1185">Reference proteome</keyword>
<evidence type="ECO:0000256" key="1">
    <source>
        <dbReference type="SAM" id="MobiDB-lite"/>
    </source>
</evidence>
<accession>G9YIG1</accession>
<dbReference type="AlphaFoldDB" id="G9YIG1"/>
<dbReference type="Proteomes" id="UP000005481">
    <property type="component" value="Unassembled WGS sequence"/>
</dbReference>
<dbReference type="EMBL" id="AGCJ01000061">
    <property type="protein sequence ID" value="EHM39685.1"/>
    <property type="molecule type" value="Genomic_DNA"/>
</dbReference>
<dbReference type="Gene3D" id="2.60.40.4050">
    <property type="match status" value="1"/>
</dbReference>
<organism evidence="2 3">
    <name type="scientific">Anaeroglobus geminatus F0357</name>
    <dbReference type="NCBI Taxonomy" id="861450"/>
    <lineage>
        <taxon>Bacteria</taxon>
        <taxon>Bacillati</taxon>
        <taxon>Bacillota</taxon>
        <taxon>Negativicutes</taxon>
        <taxon>Veillonellales</taxon>
        <taxon>Veillonellaceae</taxon>
        <taxon>Anaeroglobus</taxon>
    </lineage>
</organism>
<reference evidence="2 3" key="1">
    <citation type="submission" date="2011-08" db="EMBL/GenBank/DDBJ databases">
        <authorList>
            <person name="Weinstock G."/>
            <person name="Sodergren E."/>
            <person name="Clifton S."/>
            <person name="Fulton L."/>
            <person name="Fulton B."/>
            <person name="Courtney L."/>
            <person name="Fronick C."/>
            <person name="Harrison M."/>
            <person name="Strong C."/>
            <person name="Farmer C."/>
            <person name="Delahaunty K."/>
            <person name="Markovic C."/>
            <person name="Hall O."/>
            <person name="Minx P."/>
            <person name="Tomlinson C."/>
            <person name="Mitreva M."/>
            <person name="Hou S."/>
            <person name="Chen J."/>
            <person name="Wollam A."/>
            <person name="Pepin K.H."/>
            <person name="Johnson M."/>
            <person name="Bhonagiri V."/>
            <person name="Zhang X."/>
            <person name="Suruliraj S."/>
            <person name="Warren W."/>
            <person name="Chinwalla A."/>
            <person name="Mardis E.R."/>
            <person name="Wilson R.K."/>
        </authorList>
    </citation>
    <scope>NUCLEOTIDE SEQUENCE [LARGE SCALE GENOMIC DNA]</scope>
    <source>
        <strain evidence="2 3">F0357</strain>
    </source>
</reference>
<feature type="non-terminal residue" evidence="2">
    <location>
        <position position="69"/>
    </location>
</feature>
<evidence type="ECO:0000313" key="3">
    <source>
        <dbReference type="Proteomes" id="UP000005481"/>
    </source>
</evidence>
<dbReference type="HOGENOM" id="CLU_2799699_0_0_9"/>
<name>G9YIG1_9FIRM</name>
<dbReference type="RefSeq" id="WP_006790421.1">
    <property type="nucleotide sequence ID" value="NZ_JH417600.1"/>
</dbReference>
<sequence length="69" mass="6941">MENVPIKKHTANISNAVMLGYNTDVEKDGGVALGADSVASIDKGIAGFDPSTDTASADTSATWKATAAA</sequence>
<dbReference type="STRING" id="861450.HMPREF0080_01453"/>
<evidence type="ECO:0000313" key="2">
    <source>
        <dbReference type="EMBL" id="EHM39685.1"/>
    </source>
</evidence>
<proteinExistence type="predicted"/>
<feature type="region of interest" description="Disordered" evidence="1">
    <location>
        <begin position="49"/>
        <end position="69"/>
    </location>
</feature>
<gene>
    <name evidence="2" type="ORF">HMPREF0080_01453</name>
</gene>